<evidence type="ECO:0000256" key="3">
    <source>
        <dbReference type="ARBA" id="ARBA00022771"/>
    </source>
</evidence>
<dbReference type="InterPro" id="IPR027417">
    <property type="entry name" value="P-loop_NTPase"/>
</dbReference>
<gene>
    <name evidence="10" type="ORF">GPM918_LOCUS34317</name>
    <name evidence="11" type="ORF">SRO942_LOCUS35015</name>
</gene>
<dbReference type="InterPro" id="IPR013083">
    <property type="entry name" value="Znf_RING/FYVE/PHD"/>
</dbReference>
<evidence type="ECO:0000313" key="11">
    <source>
        <dbReference type="EMBL" id="CAF4316092.1"/>
    </source>
</evidence>
<dbReference type="Pfam" id="PF00350">
    <property type="entry name" value="Dynamin_N"/>
    <property type="match status" value="1"/>
</dbReference>
<dbReference type="PANTHER" id="PTHR44329:SF288">
    <property type="entry name" value="MITOGEN-ACTIVATED PROTEIN KINASE KINASE KINASE 20"/>
    <property type="match status" value="1"/>
</dbReference>
<evidence type="ECO:0000313" key="10">
    <source>
        <dbReference type="EMBL" id="CAF1439489.1"/>
    </source>
</evidence>
<evidence type="ECO:0000256" key="1">
    <source>
        <dbReference type="ARBA" id="ARBA00022679"/>
    </source>
</evidence>
<dbReference type="CDD" id="cd00180">
    <property type="entry name" value="PKc"/>
    <property type="match status" value="1"/>
</dbReference>
<dbReference type="InterPro" id="IPR011009">
    <property type="entry name" value="Kinase-like_dom_sf"/>
</dbReference>
<keyword evidence="3 7" id="KW-0863">Zinc-finger</keyword>
<keyword evidence="6" id="KW-0067">ATP-binding</keyword>
<evidence type="ECO:0000313" key="12">
    <source>
        <dbReference type="Proteomes" id="UP000663829"/>
    </source>
</evidence>
<dbReference type="Proteomes" id="UP000663829">
    <property type="component" value="Unassembled WGS sequence"/>
</dbReference>
<dbReference type="GO" id="GO:0004674">
    <property type="term" value="F:protein serine/threonine kinase activity"/>
    <property type="evidence" value="ECO:0007669"/>
    <property type="project" value="TreeGrafter"/>
</dbReference>
<dbReference type="InterPro" id="IPR051681">
    <property type="entry name" value="Ser/Thr_Kinases-Pseudokinases"/>
</dbReference>
<evidence type="ECO:0000256" key="5">
    <source>
        <dbReference type="ARBA" id="ARBA00022833"/>
    </source>
</evidence>
<keyword evidence="12" id="KW-1185">Reference proteome</keyword>
<evidence type="ECO:0000256" key="4">
    <source>
        <dbReference type="ARBA" id="ARBA00022777"/>
    </source>
</evidence>
<feature type="domain" description="RING-type" evidence="9">
    <location>
        <begin position="997"/>
        <end position="1039"/>
    </location>
</feature>
<evidence type="ECO:0000256" key="6">
    <source>
        <dbReference type="ARBA" id="ARBA00022840"/>
    </source>
</evidence>
<dbReference type="GO" id="GO:0008270">
    <property type="term" value="F:zinc ion binding"/>
    <property type="evidence" value="ECO:0007669"/>
    <property type="project" value="UniProtKB-KW"/>
</dbReference>
<dbReference type="InterPro" id="IPR000719">
    <property type="entry name" value="Prot_kinase_dom"/>
</dbReference>
<dbReference type="PROSITE" id="PS50089">
    <property type="entry name" value="ZF_RING_2"/>
    <property type="match status" value="1"/>
</dbReference>
<evidence type="ECO:0000259" key="8">
    <source>
        <dbReference type="PROSITE" id="PS50011"/>
    </source>
</evidence>
<keyword evidence="2" id="KW-0547">Nucleotide-binding</keyword>
<feature type="domain" description="Protein kinase" evidence="8">
    <location>
        <begin position="719"/>
        <end position="992"/>
    </location>
</feature>
<dbReference type="AlphaFoldDB" id="A0A815P0U1"/>
<dbReference type="Gene3D" id="1.10.510.10">
    <property type="entry name" value="Transferase(Phosphotransferase) domain 1"/>
    <property type="match status" value="1"/>
</dbReference>
<evidence type="ECO:0000256" key="7">
    <source>
        <dbReference type="PROSITE-ProRule" id="PRU00175"/>
    </source>
</evidence>
<dbReference type="InterPro" id="IPR001841">
    <property type="entry name" value="Znf_RING"/>
</dbReference>
<dbReference type="EMBL" id="CAJOBC010084366">
    <property type="protein sequence ID" value="CAF4316092.1"/>
    <property type="molecule type" value="Genomic_DNA"/>
</dbReference>
<dbReference type="InterPro" id="IPR045063">
    <property type="entry name" value="Dynamin_N"/>
</dbReference>
<keyword evidence="4" id="KW-0418">Kinase</keyword>
<comment type="caution">
    <text evidence="10">The sequence shown here is derived from an EMBL/GenBank/DDBJ whole genome shotgun (WGS) entry which is preliminary data.</text>
</comment>
<proteinExistence type="predicted"/>
<keyword evidence="5" id="KW-0862">Zinc</keyword>
<name>A0A815P0U1_9BILA</name>
<keyword evidence="3 7" id="KW-0479">Metal-binding</keyword>
<dbReference type="Proteomes" id="UP000681722">
    <property type="component" value="Unassembled WGS sequence"/>
</dbReference>
<dbReference type="PANTHER" id="PTHR44329">
    <property type="entry name" value="SERINE/THREONINE-PROTEIN KINASE TNNI3K-RELATED"/>
    <property type="match status" value="1"/>
</dbReference>
<dbReference type="SMART" id="SM00220">
    <property type="entry name" value="S_TKc"/>
    <property type="match status" value="1"/>
</dbReference>
<dbReference type="Pfam" id="PF00069">
    <property type="entry name" value="Pkinase"/>
    <property type="match status" value="1"/>
</dbReference>
<dbReference type="SUPFAM" id="SSF57850">
    <property type="entry name" value="RING/U-box"/>
    <property type="match status" value="1"/>
</dbReference>
<dbReference type="GO" id="GO:0005524">
    <property type="term" value="F:ATP binding"/>
    <property type="evidence" value="ECO:0007669"/>
    <property type="project" value="UniProtKB-KW"/>
</dbReference>
<dbReference type="Gene3D" id="3.40.50.300">
    <property type="entry name" value="P-loop containing nucleotide triphosphate hydrolases"/>
    <property type="match status" value="1"/>
</dbReference>
<dbReference type="OrthoDB" id="9996513at2759"/>
<dbReference type="SUPFAM" id="SSF56112">
    <property type="entry name" value="Protein kinase-like (PK-like)"/>
    <property type="match status" value="1"/>
</dbReference>
<dbReference type="EMBL" id="CAJNOQ010018924">
    <property type="protein sequence ID" value="CAF1439489.1"/>
    <property type="molecule type" value="Genomic_DNA"/>
</dbReference>
<evidence type="ECO:0000256" key="2">
    <source>
        <dbReference type="ARBA" id="ARBA00022741"/>
    </source>
</evidence>
<dbReference type="InterPro" id="IPR008271">
    <property type="entry name" value="Ser/Thr_kinase_AS"/>
</dbReference>
<keyword evidence="1" id="KW-0808">Transferase</keyword>
<dbReference type="PROSITE" id="PS50011">
    <property type="entry name" value="PROTEIN_KINASE_DOM"/>
    <property type="match status" value="1"/>
</dbReference>
<reference evidence="10" key="1">
    <citation type="submission" date="2021-02" db="EMBL/GenBank/DDBJ databases">
        <authorList>
            <person name="Nowell W R."/>
        </authorList>
    </citation>
    <scope>NUCLEOTIDE SEQUENCE</scope>
</reference>
<dbReference type="PROSITE" id="PS00108">
    <property type="entry name" value="PROTEIN_KINASE_ST"/>
    <property type="match status" value="1"/>
</dbReference>
<dbReference type="Gene3D" id="3.30.40.10">
    <property type="entry name" value="Zinc/RING finger domain, C3HC4 (zinc finger)"/>
    <property type="match status" value="1"/>
</dbReference>
<accession>A0A815P0U1</accession>
<organism evidence="10 12">
    <name type="scientific">Didymodactylos carnosus</name>
    <dbReference type="NCBI Taxonomy" id="1234261"/>
    <lineage>
        <taxon>Eukaryota</taxon>
        <taxon>Metazoa</taxon>
        <taxon>Spiralia</taxon>
        <taxon>Gnathifera</taxon>
        <taxon>Rotifera</taxon>
        <taxon>Eurotatoria</taxon>
        <taxon>Bdelloidea</taxon>
        <taxon>Philodinida</taxon>
        <taxon>Philodinidae</taxon>
        <taxon>Didymodactylos</taxon>
    </lineage>
</organism>
<dbReference type="SUPFAM" id="SSF52540">
    <property type="entry name" value="P-loop containing nucleoside triphosphate hydrolases"/>
    <property type="match status" value="1"/>
</dbReference>
<dbReference type="Pfam" id="PF13920">
    <property type="entry name" value="zf-C3HC4_3"/>
    <property type="match status" value="1"/>
</dbReference>
<evidence type="ECO:0000259" key="9">
    <source>
        <dbReference type="PROSITE" id="PS50089"/>
    </source>
</evidence>
<sequence>MAAATADTMSKDFVSKLNVSSQTDHLDRVKQILQANRQTKRTIQDLTNDFMNVQLDLMNELQHVPQTGLEENNNGLASSADAIASSDFEFLENSLAFDNVQLAVCGPNSSGKTSFLQIFLKIGDILPTKVGPVSARIVKLTYAPAEGACLLVYQTIKAGLSSEEQAKEHISLADFFQRQQKVDWTGVRKAINKHVARPADLTEEQFSDWVRNFVEIRIPSPTLELGIDAYDTPGFLFYDKPTVKENLHELVKLVRPTLIFMYENSAVAGDAHECFLALKTALGNLEHPHIFFLNTKQDIMTLFSDAGISATQQDLFNPTKFSEILPREREKRFRLLLNVPAMTNELHSATSAKECDCFDICSKAMPGSVLPACATEMTERTIQRIIQFVVKTNLEESYHMADSLLNMIDSFFEFSLTTSRRDPSQWAKIRHDAKMWGETFFEKFAEQLAALIASAYTNILQHFDERSAQISKRAAKLDRLDDPLESRTPQITKRGVKEFIKIAVQEEVIKVAVNQIINKTKETLRQSITCELASNVNKNELLISAQRRVLVDISATELEQRRWFERLIFNLTVLPMKVSRLVKGLRIKWDVDFWNKRKVQEFDDQENYYAYSDALDTYANLIDPTKRKDFADTYMTKMRIKLTEQEKLFERNLKEWMETKKKIFFQKIESDYQLAIKRLSARKTAYEIANLYAGQFARIECKLIAAKDLAQFNGQIPIIDSSKSLGEGTFFTVHAAEWDDKKDLVVKKLKRPSIEYPYLQYLEAHYHRKITKLDIPHVAPLLFLYDHPWSDDIFAGAGNFNSDLWIFLPKYKQSLTDYLEKNIRTITSDTIIKIALDIANVLVELHSNEIVHRDVKSKNILMDNNEKCYLADFGTCKESTTNYTILGTLPIAPELLFSIRHEPSITYDGTAVDIYSFGILLYELLPKLSYHRPHTDKTDLNVHELLKSVQPLDMNNNNEYELLIKSCLKNTAKQRPTALAVVKKLEEIKKTFEQKSCTICENRIRKCRFYPCGHKLLCEDCYNQLQNNEEGKIECILCRRSVDRWNEDDENQTFYLRA</sequence>
<protein>
    <submittedName>
        <fullName evidence="10">Uncharacterized protein</fullName>
    </submittedName>
</protein>